<reference evidence="3" key="1">
    <citation type="submission" date="2021-04" db="EMBL/GenBank/DDBJ databases">
        <authorList>
            <consortium name="Wellcome Sanger Institute Data Sharing"/>
        </authorList>
    </citation>
    <scope>NUCLEOTIDE SEQUENCE [LARGE SCALE GENOMIC DNA]</scope>
</reference>
<accession>A0A665VRB2</accession>
<feature type="region of interest" description="Disordered" evidence="2">
    <location>
        <begin position="31"/>
        <end position="70"/>
    </location>
</feature>
<reference evidence="3" key="2">
    <citation type="submission" date="2025-08" db="UniProtKB">
        <authorList>
            <consortium name="Ensembl"/>
        </authorList>
    </citation>
    <scope>IDENTIFICATION</scope>
</reference>
<feature type="region of interest" description="Disordered" evidence="2">
    <location>
        <begin position="122"/>
        <end position="178"/>
    </location>
</feature>
<sequence>MEGETLEPTNGGPRRVLFRTQPDVMFLTLQDEMKHLSPSPSDSGEEEAQDQEDPSYTQRLPRSITNHRERTFLSHRLEEDFEEPLSYRRQSNRKAEEELHQISEKLSHRLEELDEMLKRVLGESGESSEVREEDKQSHHSDSIMECRKIPRQHPVSGSPEAESTHRTRSLSPSPPRVYRSLQGQLENAMAEPLSLDDGRQMNLTTTDHPRRGERHQTISLRKHSKIMVVMFSFVSILPSAVRVKENELLPVLMEELPHLHISPHALGRMWEQQMQQVDRLHAMSSSHSHQRRSKLSSPLDEAQRKHDLLVEIIRKDQDHNRRLRDFKERIKQQKLTQSRLREQRQQIARAKKYHSDYHVQHRARLMRARTKEERMFRQLFEEGLELQKVRLREQKAYAREQRLEHQRRHQDQIKSMENYYKDQFSLLAEKLAQERQEIQVRKRAQEKALLKMKRELRSRMEREIGELQRIIIQNDEDDYFQDLEVQRLRNRIHMASFQYNTSYLH</sequence>
<evidence type="ECO:0000313" key="4">
    <source>
        <dbReference type="Proteomes" id="UP000472264"/>
    </source>
</evidence>
<reference evidence="3" key="3">
    <citation type="submission" date="2025-09" db="UniProtKB">
        <authorList>
            <consortium name="Ensembl"/>
        </authorList>
    </citation>
    <scope>IDENTIFICATION</scope>
</reference>
<dbReference type="InterPro" id="IPR026619">
    <property type="entry name" value="CEP95"/>
</dbReference>
<feature type="region of interest" description="Disordered" evidence="2">
    <location>
        <begin position="278"/>
        <end position="302"/>
    </location>
</feature>
<feature type="region of interest" description="Disordered" evidence="2">
    <location>
        <begin position="191"/>
        <end position="216"/>
    </location>
</feature>
<protein>
    <recommendedName>
        <fullName evidence="5">Centrosomal protein 95</fullName>
    </recommendedName>
</protein>
<dbReference type="PANTHER" id="PTHR22545">
    <property type="entry name" value="CENTROSOMAL PROTEIN OF 95 KDA"/>
    <property type="match status" value="1"/>
</dbReference>
<dbReference type="Proteomes" id="UP000472264">
    <property type="component" value="Chromosome 1"/>
</dbReference>
<feature type="compositionally biased region" description="Basic and acidic residues" evidence="2">
    <location>
        <begin position="128"/>
        <end position="148"/>
    </location>
</feature>
<evidence type="ECO:0000256" key="1">
    <source>
        <dbReference type="SAM" id="Coils"/>
    </source>
</evidence>
<keyword evidence="4" id="KW-1185">Reference proteome</keyword>
<dbReference type="AlphaFoldDB" id="A0A665VRB2"/>
<feature type="compositionally biased region" description="Acidic residues" evidence="2">
    <location>
        <begin position="43"/>
        <end position="53"/>
    </location>
</feature>
<dbReference type="Ensembl" id="ENSENLT00000035062.1">
    <property type="protein sequence ID" value="ENSENLP00000034128.1"/>
    <property type="gene ID" value="ENSENLG00000014953.1"/>
</dbReference>
<feature type="region of interest" description="Disordered" evidence="2">
    <location>
        <begin position="81"/>
        <end position="100"/>
    </location>
</feature>
<organism evidence="3 4">
    <name type="scientific">Echeneis naucrates</name>
    <name type="common">Live sharksucker</name>
    <dbReference type="NCBI Taxonomy" id="173247"/>
    <lineage>
        <taxon>Eukaryota</taxon>
        <taxon>Metazoa</taxon>
        <taxon>Chordata</taxon>
        <taxon>Craniata</taxon>
        <taxon>Vertebrata</taxon>
        <taxon>Euteleostomi</taxon>
        <taxon>Actinopterygii</taxon>
        <taxon>Neopterygii</taxon>
        <taxon>Teleostei</taxon>
        <taxon>Neoteleostei</taxon>
        <taxon>Acanthomorphata</taxon>
        <taxon>Carangaria</taxon>
        <taxon>Carangiformes</taxon>
        <taxon>Echeneidae</taxon>
        <taxon>Echeneis</taxon>
    </lineage>
</organism>
<feature type="compositionally biased region" description="Basic and acidic residues" evidence="2">
    <location>
        <begin position="207"/>
        <end position="216"/>
    </location>
</feature>
<dbReference type="PANTHER" id="PTHR22545:SF0">
    <property type="entry name" value="CENTROSOMAL PROTEIN OF 95 KDA"/>
    <property type="match status" value="1"/>
</dbReference>
<feature type="coiled-coil region" evidence="1">
    <location>
        <begin position="428"/>
        <end position="470"/>
    </location>
</feature>
<evidence type="ECO:0000313" key="3">
    <source>
        <dbReference type="Ensembl" id="ENSENLP00000034128.1"/>
    </source>
</evidence>
<name>A0A665VRB2_ECHNA</name>
<evidence type="ECO:0000256" key="2">
    <source>
        <dbReference type="SAM" id="MobiDB-lite"/>
    </source>
</evidence>
<dbReference type="GO" id="GO:0005813">
    <property type="term" value="C:centrosome"/>
    <property type="evidence" value="ECO:0007669"/>
    <property type="project" value="InterPro"/>
</dbReference>
<feature type="compositionally biased region" description="Polar residues" evidence="2">
    <location>
        <begin position="54"/>
        <end position="64"/>
    </location>
</feature>
<dbReference type="GO" id="GO:0000922">
    <property type="term" value="C:spindle pole"/>
    <property type="evidence" value="ECO:0007669"/>
    <property type="project" value="InterPro"/>
</dbReference>
<gene>
    <name evidence="3" type="primary">cep95</name>
</gene>
<evidence type="ECO:0008006" key="5">
    <source>
        <dbReference type="Google" id="ProtNLM"/>
    </source>
</evidence>
<keyword evidence="1" id="KW-0175">Coiled coil</keyword>
<proteinExistence type="predicted"/>